<accession>A0A510KHH2</accession>
<evidence type="ECO:0000313" key="2">
    <source>
        <dbReference type="EMBL" id="BBM51119.1"/>
    </source>
</evidence>
<name>A0A510KHH2_9FUSO</name>
<organism evidence="2 3">
    <name type="scientific">Leptotrichia trevisanii</name>
    <dbReference type="NCBI Taxonomy" id="109328"/>
    <lineage>
        <taxon>Bacteria</taxon>
        <taxon>Fusobacteriati</taxon>
        <taxon>Fusobacteriota</taxon>
        <taxon>Fusobacteriia</taxon>
        <taxon>Fusobacteriales</taxon>
        <taxon>Leptotrichiaceae</taxon>
        <taxon>Leptotrichia</taxon>
    </lineage>
</organism>
<dbReference type="EMBL" id="AP019831">
    <property type="protein sequence ID" value="BBM43977.1"/>
    <property type="molecule type" value="Genomic_DNA"/>
</dbReference>
<protein>
    <submittedName>
        <fullName evidence="2">Uncharacterized protein</fullName>
    </submittedName>
</protein>
<sequence length="60" mass="7031">MASNASALKKLKIIKGKIIVNQNNLEFKNKKFKERSLYNVTILYKEEIDEKKNRMCRGIS</sequence>
<evidence type="ECO:0000313" key="1">
    <source>
        <dbReference type="EMBL" id="BBM43977.1"/>
    </source>
</evidence>
<evidence type="ECO:0000313" key="4">
    <source>
        <dbReference type="Proteomes" id="UP000422644"/>
    </source>
</evidence>
<dbReference type="Proteomes" id="UP000321378">
    <property type="component" value="Chromosome"/>
</dbReference>
<reference evidence="1 4" key="1">
    <citation type="submission" date="2019-07" db="EMBL/GenBank/DDBJ databases">
        <title>Complete Genome Sequence of Leptotrichia trevisanii Strain JMUB3870.</title>
        <authorList>
            <person name="Watanabe S."/>
            <person name="Cui L."/>
        </authorList>
    </citation>
    <scope>NUCLEOTIDE SEQUENCE [LARGE SCALE GENOMIC DNA]</scope>
    <source>
        <strain evidence="1 4">JMUB3870</strain>
    </source>
</reference>
<dbReference type="AlphaFoldDB" id="A0A510KHH2"/>
<evidence type="ECO:0000313" key="3">
    <source>
        <dbReference type="Proteomes" id="UP000321378"/>
    </source>
</evidence>
<keyword evidence="4" id="KW-1185">Reference proteome</keyword>
<proteinExistence type="predicted"/>
<gene>
    <name evidence="1" type="ORF">JMUB3870_0067</name>
    <name evidence="2" type="ORF">JMUB3935_0069</name>
</gene>
<dbReference type="RefSeq" id="WP_026748661.1">
    <property type="nucleotide sequence ID" value="NZ_AP019831.1"/>
</dbReference>
<reference evidence="2 3" key="2">
    <citation type="submission" date="2019-07" db="EMBL/GenBank/DDBJ databases">
        <title>Complete Genome Sequence of Leptotrichia trevisanii Strain JMUB3935.</title>
        <authorList>
            <person name="Watanabe S."/>
            <person name="Cui L."/>
        </authorList>
    </citation>
    <scope>NUCLEOTIDE SEQUENCE [LARGE SCALE GENOMIC DNA]</scope>
    <source>
        <strain evidence="2 3">JMUB3935</strain>
    </source>
</reference>
<dbReference type="EMBL" id="AP019840">
    <property type="protein sequence ID" value="BBM51119.1"/>
    <property type="molecule type" value="Genomic_DNA"/>
</dbReference>
<dbReference type="Proteomes" id="UP000422644">
    <property type="component" value="Chromosome"/>
</dbReference>
<dbReference type="STRING" id="1122173.GCA_000482505_02339"/>